<dbReference type="EMBL" id="LJSN01000002">
    <property type="protein sequence ID" value="PNE40066.1"/>
    <property type="molecule type" value="Genomic_DNA"/>
</dbReference>
<evidence type="ECO:0000256" key="3">
    <source>
        <dbReference type="ARBA" id="ARBA00022630"/>
    </source>
</evidence>
<dbReference type="GO" id="GO:0016491">
    <property type="term" value="F:oxidoreductase activity"/>
    <property type="evidence" value="ECO:0007669"/>
    <property type="project" value="UniProtKB-KW"/>
</dbReference>
<evidence type="ECO:0000313" key="7">
    <source>
        <dbReference type="Proteomes" id="UP000236047"/>
    </source>
</evidence>
<accession>A0A2N8PGE5</accession>
<feature type="domain" description="FAD dependent oxidoreductase" evidence="5">
    <location>
        <begin position="6"/>
        <end position="344"/>
    </location>
</feature>
<evidence type="ECO:0000256" key="1">
    <source>
        <dbReference type="ARBA" id="ARBA00001974"/>
    </source>
</evidence>
<dbReference type="Gene3D" id="3.30.9.10">
    <property type="entry name" value="D-Amino Acid Oxidase, subunit A, domain 2"/>
    <property type="match status" value="1"/>
</dbReference>
<evidence type="ECO:0000313" key="6">
    <source>
        <dbReference type="EMBL" id="PNE40066.1"/>
    </source>
</evidence>
<dbReference type="Gene3D" id="3.50.50.60">
    <property type="entry name" value="FAD/NAD(P)-binding domain"/>
    <property type="match status" value="1"/>
</dbReference>
<comment type="caution">
    <text evidence="6">The sequence shown here is derived from an EMBL/GenBank/DDBJ whole genome shotgun (WGS) entry which is preliminary data.</text>
</comment>
<dbReference type="RefSeq" id="WP_102922748.1">
    <property type="nucleotide sequence ID" value="NZ_LJSN01000002.1"/>
</dbReference>
<evidence type="ECO:0000259" key="5">
    <source>
        <dbReference type="Pfam" id="PF01266"/>
    </source>
</evidence>
<keyword evidence="7" id="KW-1185">Reference proteome</keyword>
<name>A0A2N8PGE5_STRNR</name>
<protein>
    <submittedName>
        <fullName evidence="6">FAD-dependent oxidoreductase</fullName>
    </submittedName>
</protein>
<dbReference type="PANTHER" id="PTHR13847">
    <property type="entry name" value="SARCOSINE DEHYDROGENASE-RELATED"/>
    <property type="match status" value="1"/>
</dbReference>
<evidence type="ECO:0000256" key="4">
    <source>
        <dbReference type="ARBA" id="ARBA00023002"/>
    </source>
</evidence>
<proteinExistence type="inferred from homology"/>
<dbReference type="Proteomes" id="UP000236047">
    <property type="component" value="Unassembled WGS sequence"/>
</dbReference>
<dbReference type="PANTHER" id="PTHR13847:SF286">
    <property type="entry name" value="D-AMINO ACID DEHYDROGENASE"/>
    <property type="match status" value="1"/>
</dbReference>
<sequence length="355" mass="38642">MSLGTVAVIGGGIIGCLVARRIVHEHPASTVLLLDRDQVGCGASRRSAGLHFPRGTTERVRRMSEYSQEFYEKLRAERPAVPIHPVGMSLVSRADHDELERIYARPVRRDDAPAALDACGAEVRVPPSTSVWDVPGAQYADVQRLVQALVSELRPRVDVREGVRVTALEPDEGGVRLGLGTGERLAVDRVVLAPGPWLGEPAWAERVAPLGARVKRIVALHIEHPADEKDRAVVLHDEDAFLLPLAYRGHWLFSYTCQDWDVDPDRVGVGLAAHDVEQARACLGRYAPSLASRCTTGRVFCDAYSTSRQPLLRRLDPDGRVVFAGAANGSGYRLAPAIAAEAVQLIDQSVKGSLR</sequence>
<evidence type="ECO:0000256" key="2">
    <source>
        <dbReference type="ARBA" id="ARBA00009410"/>
    </source>
</evidence>
<comment type="cofactor">
    <cofactor evidence="1">
        <name>FAD</name>
        <dbReference type="ChEBI" id="CHEBI:57692"/>
    </cofactor>
</comment>
<gene>
    <name evidence="6" type="ORF">AOB60_03275</name>
</gene>
<keyword evidence="4" id="KW-0560">Oxidoreductase</keyword>
<dbReference type="Pfam" id="PF01266">
    <property type="entry name" value="DAO"/>
    <property type="match status" value="1"/>
</dbReference>
<organism evidence="6 7">
    <name type="scientific">Streptomyces noursei</name>
    <name type="common">Streptomyces albulus</name>
    <dbReference type="NCBI Taxonomy" id="1971"/>
    <lineage>
        <taxon>Bacteria</taxon>
        <taxon>Bacillati</taxon>
        <taxon>Actinomycetota</taxon>
        <taxon>Actinomycetes</taxon>
        <taxon>Kitasatosporales</taxon>
        <taxon>Streptomycetaceae</taxon>
        <taxon>Streptomyces</taxon>
    </lineage>
</organism>
<keyword evidence="3" id="KW-0285">Flavoprotein</keyword>
<dbReference type="SUPFAM" id="SSF51905">
    <property type="entry name" value="FAD/NAD(P)-binding domain"/>
    <property type="match status" value="1"/>
</dbReference>
<dbReference type="AlphaFoldDB" id="A0A2N8PGE5"/>
<comment type="similarity">
    <text evidence="2">Belongs to the DadA oxidoreductase family.</text>
</comment>
<dbReference type="InterPro" id="IPR036188">
    <property type="entry name" value="FAD/NAD-bd_sf"/>
</dbReference>
<reference evidence="7" key="1">
    <citation type="submission" date="2015-09" db="EMBL/GenBank/DDBJ databases">
        <authorList>
            <person name="Graham D.E."/>
            <person name="Mahan K.M."/>
            <person name="Klingeman D.M."/>
            <person name="Fida T."/>
            <person name="Giannone R.J."/>
            <person name="Hettich R.L."/>
            <person name="Parry R.J."/>
            <person name="Spain J.C."/>
        </authorList>
    </citation>
    <scope>NUCLEOTIDE SEQUENCE [LARGE SCALE GENOMIC DNA]</scope>
    <source>
        <strain evidence="7">JCM 4701</strain>
    </source>
</reference>
<dbReference type="InterPro" id="IPR006076">
    <property type="entry name" value="FAD-dep_OxRdtase"/>
</dbReference>
<dbReference type="GO" id="GO:0005737">
    <property type="term" value="C:cytoplasm"/>
    <property type="evidence" value="ECO:0007669"/>
    <property type="project" value="TreeGrafter"/>
</dbReference>